<evidence type="ECO:0000256" key="8">
    <source>
        <dbReference type="ARBA" id="ARBA00023033"/>
    </source>
</evidence>
<sequence length="497" mass="56475">MAASWIWLTLIAFLASFLLHRLTSKKKKKRLPPGPRGVPILGHLHMLGKNPHQDLQRIAKEYGPIMYIQFGLIPNIIVSSPEAAQLFLKTYDLVFASRPPHQAAKYLAWDQRNLTFAPYGPYWRNMRKLCTLELLSNHRINSFQPTRREELGIFIGSLKQAADEGVAVDLSAKVSSLSAELNCRMVFGKKYEDKDIDERGFKSVVQEAMKLAAVPNLGDYFPFLGILDIQGLTRKLKALGKVFDDFLEKVIDEHVRAGDHGHTKDIVDTLISIMQSGETEFEFDRRHVKAIMLDLLVASIDTAASTIEWILSELLKNPRIMKKVQKELEEVVGLERMVEESDLDKLAYLDMVVKETFRLHTAGPLLLPHYAMEDCKINGYDIPKGSRIIINAHAIARDPNVWTDPEKFIPERFVGSDIDVRGLHFQLLPFGSGRRGCPGIQLGLLHVRLIVSQLVHCFDWKLPNDMLPEELDMTEEFALVLARVNHLMAIPTFRLQN</sequence>
<reference evidence="13" key="2">
    <citation type="journal article" date="2024" name="Plant">
        <title>Genomic evolution and insights into agronomic trait innovations of Sesamum species.</title>
        <authorList>
            <person name="Miao H."/>
            <person name="Wang L."/>
            <person name="Qu L."/>
            <person name="Liu H."/>
            <person name="Sun Y."/>
            <person name="Le M."/>
            <person name="Wang Q."/>
            <person name="Wei S."/>
            <person name="Zheng Y."/>
            <person name="Lin W."/>
            <person name="Duan Y."/>
            <person name="Cao H."/>
            <person name="Xiong S."/>
            <person name="Wang X."/>
            <person name="Wei L."/>
            <person name="Li C."/>
            <person name="Ma Q."/>
            <person name="Ju M."/>
            <person name="Zhao R."/>
            <person name="Li G."/>
            <person name="Mu C."/>
            <person name="Tian Q."/>
            <person name="Mei H."/>
            <person name="Zhang T."/>
            <person name="Gao T."/>
            <person name="Zhang H."/>
        </authorList>
    </citation>
    <scope>NUCLEOTIDE SEQUENCE</scope>
    <source>
        <strain evidence="13">G02</strain>
    </source>
</reference>
<dbReference type="GO" id="GO:0016020">
    <property type="term" value="C:membrane"/>
    <property type="evidence" value="ECO:0007669"/>
    <property type="project" value="UniProtKB-SubCell"/>
</dbReference>
<dbReference type="GO" id="GO:0004497">
    <property type="term" value="F:monooxygenase activity"/>
    <property type="evidence" value="ECO:0007669"/>
    <property type="project" value="UniProtKB-KW"/>
</dbReference>
<evidence type="ECO:0000256" key="4">
    <source>
        <dbReference type="ARBA" id="ARBA00022617"/>
    </source>
</evidence>
<keyword evidence="7 10" id="KW-0408">Iron</keyword>
<dbReference type="PROSITE" id="PS00086">
    <property type="entry name" value="CYTOCHROME_P450"/>
    <property type="match status" value="1"/>
</dbReference>
<keyword evidence="4 10" id="KW-0349">Heme</keyword>
<evidence type="ECO:0000256" key="11">
    <source>
        <dbReference type="RuleBase" id="RU000461"/>
    </source>
</evidence>
<dbReference type="PANTHER" id="PTHR47943">
    <property type="entry name" value="CYTOCHROME P450 93A3-LIKE"/>
    <property type="match status" value="1"/>
</dbReference>
<keyword evidence="6 11" id="KW-0560">Oxidoreductase</keyword>
<dbReference type="CDD" id="cd11072">
    <property type="entry name" value="CYP71-like"/>
    <property type="match status" value="1"/>
</dbReference>
<name>A0AAW2VQK1_SESRA</name>
<dbReference type="PANTHER" id="PTHR47943:SF2">
    <property type="entry name" value="CYTOCHROME P450"/>
    <property type="match status" value="1"/>
</dbReference>
<evidence type="ECO:0000256" key="3">
    <source>
        <dbReference type="ARBA" id="ARBA00010617"/>
    </source>
</evidence>
<keyword evidence="8 11" id="KW-0503">Monooxygenase</keyword>
<feature type="binding site" description="axial binding residue" evidence="10">
    <location>
        <position position="437"/>
    </location>
    <ligand>
        <name>heme</name>
        <dbReference type="ChEBI" id="CHEBI:30413"/>
    </ligand>
    <ligandPart>
        <name>Fe</name>
        <dbReference type="ChEBI" id="CHEBI:18248"/>
    </ligandPart>
</feature>
<dbReference type="InterPro" id="IPR017972">
    <property type="entry name" value="Cyt_P450_CS"/>
</dbReference>
<keyword evidence="5 10" id="KW-0479">Metal-binding</keyword>
<dbReference type="InterPro" id="IPR036396">
    <property type="entry name" value="Cyt_P450_sf"/>
</dbReference>
<dbReference type="Gene3D" id="1.10.630.10">
    <property type="entry name" value="Cytochrome P450"/>
    <property type="match status" value="1"/>
</dbReference>
<evidence type="ECO:0000256" key="6">
    <source>
        <dbReference type="ARBA" id="ARBA00023002"/>
    </source>
</evidence>
<dbReference type="InterPro" id="IPR001128">
    <property type="entry name" value="Cyt_P450"/>
</dbReference>
<gene>
    <name evidence="13" type="ORF">Sradi_0826900</name>
</gene>
<organism evidence="13">
    <name type="scientific">Sesamum radiatum</name>
    <name type="common">Black benniseed</name>
    <dbReference type="NCBI Taxonomy" id="300843"/>
    <lineage>
        <taxon>Eukaryota</taxon>
        <taxon>Viridiplantae</taxon>
        <taxon>Streptophyta</taxon>
        <taxon>Embryophyta</taxon>
        <taxon>Tracheophyta</taxon>
        <taxon>Spermatophyta</taxon>
        <taxon>Magnoliopsida</taxon>
        <taxon>eudicotyledons</taxon>
        <taxon>Gunneridae</taxon>
        <taxon>Pentapetalae</taxon>
        <taxon>asterids</taxon>
        <taxon>lamiids</taxon>
        <taxon>Lamiales</taxon>
        <taxon>Pedaliaceae</taxon>
        <taxon>Sesamum</taxon>
    </lineage>
</organism>
<comment type="similarity">
    <text evidence="3 11">Belongs to the cytochrome P450 family.</text>
</comment>
<dbReference type="AlphaFoldDB" id="A0AAW2VQK1"/>
<evidence type="ECO:0000256" key="7">
    <source>
        <dbReference type="ARBA" id="ARBA00023004"/>
    </source>
</evidence>
<keyword evidence="9" id="KW-0472">Membrane</keyword>
<reference evidence="13" key="1">
    <citation type="submission" date="2020-06" db="EMBL/GenBank/DDBJ databases">
        <authorList>
            <person name="Li T."/>
            <person name="Hu X."/>
            <person name="Zhang T."/>
            <person name="Song X."/>
            <person name="Zhang H."/>
            <person name="Dai N."/>
            <person name="Sheng W."/>
            <person name="Hou X."/>
            <person name="Wei L."/>
        </authorList>
    </citation>
    <scope>NUCLEOTIDE SEQUENCE</scope>
    <source>
        <strain evidence="13">G02</strain>
        <tissue evidence="13">Leaf</tissue>
    </source>
</reference>
<dbReference type="EMBL" id="JACGWJ010000003">
    <property type="protein sequence ID" value="KAL0432009.1"/>
    <property type="molecule type" value="Genomic_DNA"/>
</dbReference>
<accession>A0AAW2VQK1</accession>
<dbReference type="GO" id="GO:0020037">
    <property type="term" value="F:heme binding"/>
    <property type="evidence" value="ECO:0007669"/>
    <property type="project" value="InterPro"/>
</dbReference>
<comment type="cofactor">
    <cofactor evidence="1 10">
        <name>heme</name>
        <dbReference type="ChEBI" id="CHEBI:30413"/>
    </cofactor>
</comment>
<evidence type="ECO:0000256" key="12">
    <source>
        <dbReference type="SAM" id="SignalP"/>
    </source>
</evidence>
<dbReference type="PRINTS" id="PR00463">
    <property type="entry name" value="EP450I"/>
</dbReference>
<evidence type="ECO:0000256" key="9">
    <source>
        <dbReference type="ARBA" id="ARBA00023136"/>
    </source>
</evidence>
<evidence type="ECO:0000256" key="1">
    <source>
        <dbReference type="ARBA" id="ARBA00001971"/>
    </source>
</evidence>
<comment type="subcellular location">
    <subcellularLocation>
        <location evidence="2">Membrane</location>
        <topology evidence="2">Single-pass membrane protein</topology>
    </subcellularLocation>
</comment>
<dbReference type="Pfam" id="PF00067">
    <property type="entry name" value="p450"/>
    <property type="match status" value="1"/>
</dbReference>
<dbReference type="InterPro" id="IPR002401">
    <property type="entry name" value="Cyt_P450_E_grp-I"/>
</dbReference>
<keyword evidence="12" id="KW-0732">Signal</keyword>
<dbReference type="GO" id="GO:0016705">
    <property type="term" value="F:oxidoreductase activity, acting on paired donors, with incorporation or reduction of molecular oxygen"/>
    <property type="evidence" value="ECO:0007669"/>
    <property type="project" value="InterPro"/>
</dbReference>
<feature type="chain" id="PRO_5043385688" evidence="12">
    <location>
        <begin position="25"/>
        <end position="497"/>
    </location>
</feature>
<dbReference type="GO" id="GO:0005506">
    <property type="term" value="F:iron ion binding"/>
    <property type="evidence" value="ECO:0007669"/>
    <property type="project" value="InterPro"/>
</dbReference>
<dbReference type="SUPFAM" id="SSF48264">
    <property type="entry name" value="Cytochrome P450"/>
    <property type="match status" value="1"/>
</dbReference>
<feature type="signal peptide" evidence="12">
    <location>
        <begin position="1"/>
        <end position="24"/>
    </location>
</feature>
<dbReference type="PRINTS" id="PR00385">
    <property type="entry name" value="P450"/>
</dbReference>
<evidence type="ECO:0000256" key="5">
    <source>
        <dbReference type="ARBA" id="ARBA00022723"/>
    </source>
</evidence>
<evidence type="ECO:0000313" key="13">
    <source>
        <dbReference type="EMBL" id="KAL0432009.1"/>
    </source>
</evidence>
<comment type="caution">
    <text evidence="13">The sequence shown here is derived from an EMBL/GenBank/DDBJ whole genome shotgun (WGS) entry which is preliminary data.</text>
</comment>
<dbReference type="FunFam" id="1.10.630.10:FF:000011">
    <property type="entry name" value="Cytochrome P450 83B1"/>
    <property type="match status" value="1"/>
</dbReference>
<protein>
    <submittedName>
        <fullName evidence="13">Cytochrome</fullName>
    </submittedName>
</protein>
<proteinExistence type="inferred from homology"/>
<evidence type="ECO:0000256" key="2">
    <source>
        <dbReference type="ARBA" id="ARBA00004167"/>
    </source>
</evidence>
<evidence type="ECO:0000256" key="10">
    <source>
        <dbReference type="PIRSR" id="PIRSR602401-1"/>
    </source>
</evidence>